<protein>
    <submittedName>
        <fullName evidence="2">PilZ domain-containing protein</fullName>
    </submittedName>
</protein>
<organism evidence="2 3">
    <name type="scientific">Thiogranum longum</name>
    <dbReference type="NCBI Taxonomy" id="1537524"/>
    <lineage>
        <taxon>Bacteria</taxon>
        <taxon>Pseudomonadati</taxon>
        <taxon>Pseudomonadota</taxon>
        <taxon>Gammaproteobacteria</taxon>
        <taxon>Chromatiales</taxon>
        <taxon>Ectothiorhodospiraceae</taxon>
        <taxon>Thiogranum</taxon>
    </lineage>
</organism>
<evidence type="ECO:0000259" key="1">
    <source>
        <dbReference type="Pfam" id="PF07238"/>
    </source>
</evidence>
<dbReference type="SUPFAM" id="SSF141371">
    <property type="entry name" value="PilZ domain-like"/>
    <property type="match status" value="1"/>
</dbReference>
<comment type="caution">
    <text evidence="2">The sequence shown here is derived from an EMBL/GenBank/DDBJ whole genome shotgun (WGS) entry which is preliminary data.</text>
</comment>
<evidence type="ECO:0000313" key="3">
    <source>
        <dbReference type="Proteomes" id="UP000295707"/>
    </source>
</evidence>
<dbReference type="AlphaFoldDB" id="A0A4R1H9J5"/>
<dbReference type="Pfam" id="PF07238">
    <property type="entry name" value="PilZ"/>
    <property type="match status" value="1"/>
</dbReference>
<accession>A0A4R1H9J5</accession>
<proteinExistence type="predicted"/>
<dbReference type="EMBL" id="SMFX01000001">
    <property type="protein sequence ID" value="TCK17968.1"/>
    <property type="molecule type" value="Genomic_DNA"/>
</dbReference>
<reference evidence="2 3" key="1">
    <citation type="submission" date="2019-03" db="EMBL/GenBank/DDBJ databases">
        <title>Genomic Encyclopedia of Type Strains, Phase IV (KMG-IV): sequencing the most valuable type-strain genomes for metagenomic binning, comparative biology and taxonomic classification.</title>
        <authorList>
            <person name="Goeker M."/>
        </authorList>
    </citation>
    <scope>NUCLEOTIDE SEQUENCE [LARGE SCALE GENOMIC DNA]</scope>
    <source>
        <strain evidence="2 3">DSM 19610</strain>
    </source>
</reference>
<name>A0A4R1H9J5_9GAMM</name>
<dbReference type="InterPro" id="IPR009875">
    <property type="entry name" value="PilZ_domain"/>
</dbReference>
<keyword evidence="3" id="KW-1185">Reference proteome</keyword>
<dbReference type="RefSeq" id="WP_165869110.1">
    <property type="nucleotide sequence ID" value="NZ_SMFX01000001.1"/>
</dbReference>
<sequence length="116" mass="13003">MNNETNIKDDEQRRLTRVSIPEHPQIFDVNNNTVAGQLVNLSIEGLMMMSPSPVNPGTLLQFRIPLQCCESVVDILVGVESLWCDDTDESGVCWTGFHIIDISSEHLEIISTLVYD</sequence>
<dbReference type="Proteomes" id="UP000295707">
    <property type="component" value="Unassembled WGS sequence"/>
</dbReference>
<evidence type="ECO:0000313" key="2">
    <source>
        <dbReference type="EMBL" id="TCK17968.1"/>
    </source>
</evidence>
<gene>
    <name evidence="2" type="ORF">DFR30_1222</name>
</gene>
<dbReference type="Gene3D" id="2.40.10.220">
    <property type="entry name" value="predicted glycosyltransferase like domains"/>
    <property type="match status" value="1"/>
</dbReference>
<dbReference type="GO" id="GO:0035438">
    <property type="term" value="F:cyclic-di-GMP binding"/>
    <property type="evidence" value="ECO:0007669"/>
    <property type="project" value="InterPro"/>
</dbReference>
<feature type="domain" description="PilZ" evidence="1">
    <location>
        <begin position="13"/>
        <end position="115"/>
    </location>
</feature>